<dbReference type="SUPFAM" id="SSF47954">
    <property type="entry name" value="Cyclin-like"/>
    <property type="match status" value="2"/>
</dbReference>
<feature type="compositionally biased region" description="Low complexity" evidence="2">
    <location>
        <begin position="419"/>
        <end position="438"/>
    </location>
</feature>
<evidence type="ECO:0000259" key="3">
    <source>
        <dbReference type="SMART" id="SM00385"/>
    </source>
</evidence>
<dbReference type="InterPro" id="IPR006671">
    <property type="entry name" value="Cyclin_N"/>
</dbReference>
<dbReference type="InterPro" id="IPR036915">
    <property type="entry name" value="Cyclin-like_sf"/>
</dbReference>
<dbReference type="eggNOG" id="KOG0835">
    <property type="taxonomic scope" value="Eukaryota"/>
</dbReference>
<dbReference type="InterPro" id="IPR043198">
    <property type="entry name" value="Cyclin/Ssn8"/>
</dbReference>
<keyword evidence="5" id="KW-1185">Reference proteome</keyword>
<feature type="region of interest" description="Disordered" evidence="2">
    <location>
        <begin position="419"/>
        <end position="497"/>
    </location>
</feature>
<dbReference type="AlphaFoldDB" id="G0R289"/>
<sequence>MANSHLDQFIQFEKRLGITQKNFEDKYLFPSLRNKLMQLSSQSNEVITQLLDQPHVNLYLSFGSVIQADIDGFTKEQQTLFHFYGASIISDACQFLQLPITTCVSAQTILHRFYTKSSFLKFDIRDVALGAVFLAGKAQETIRKPRDIAYVFDQIFKFQNIKKVTKEMERQILKQLGFELYQITWNEQPHRLMYFYINLFKSNPNNQQTMQQQIQFQNFTRKAFNYLNDSYRTDLCLFLPFQMIVASCIYLAFRKEKMEVPRTPWWTIMETSYENLMLGGGKIQNIYNQFSKKMPKFEDCKKILDLIAQKNNNQERFPVKYMEENYSLISLQQINNNQEISMIENNKKLQNIQYLQQQQFNIMKQQQNIMYSYQQPFQQNQISQQQSQQSNLQTLLSQPINYYNQSQMFAQQQQIQQQQTQQQQNNQQNFNVSSKSQQIINKDRSQSQHREREQFSQRKRSYSHHKKSKSRKRSYSRDRKKRNKESRRSQEKKNIERKAQKEIETDLIIEIKIQIKKIIIKIITFNIKMIIKITMIINTKIVETEKIKKEVQVDTIKIKNITKINVVIQKKDTKIEKVKKIIKKKKR</sequence>
<reference evidence="4 5" key="1">
    <citation type="submission" date="2011-07" db="EMBL/GenBank/DDBJ databases">
        <authorList>
            <person name="Coyne R."/>
            <person name="Brami D."/>
            <person name="Johnson J."/>
            <person name="Hostetler J."/>
            <person name="Hannick L."/>
            <person name="Clark T."/>
            <person name="Cassidy-Hanley D."/>
            <person name="Inman J."/>
        </authorList>
    </citation>
    <scope>NUCLEOTIDE SEQUENCE [LARGE SCALE GENOMIC DNA]</scope>
    <source>
        <strain evidence="4 5">G5</strain>
    </source>
</reference>
<dbReference type="EMBL" id="GL984247">
    <property type="protein sequence ID" value="EGR28414.1"/>
    <property type="molecule type" value="Genomic_DNA"/>
</dbReference>
<dbReference type="PANTHER" id="PTHR10026">
    <property type="entry name" value="CYCLIN"/>
    <property type="match status" value="1"/>
</dbReference>
<feature type="compositionally biased region" description="Basic and acidic residues" evidence="2">
    <location>
        <begin position="441"/>
        <end position="456"/>
    </location>
</feature>
<dbReference type="GO" id="GO:0016538">
    <property type="term" value="F:cyclin-dependent protein serine/threonine kinase regulator activity"/>
    <property type="evidence" value="ECO:0007669"/>
    <property type="project" value="InterPro"/>
</dbReference>
<dbReference type="STRING" id="857967.G0R289"/>
<accession>G0R289</accession>
<organism evidence="4 5">
    <name type="scientific">Ichthyophthirius multifiliis</name>
    <name type="common">White spot disease agent</name>
    <name type="synonym">Ich</name>
    <dbReference type="NCBI Taxonomy" id="5932"/>
    <lineage>
        <taxon>Eukaryota</taxon>
        <taxon>Sar</taxon>
        <taxon>Alveolata</taxon>
        <taxon>Ciliophora</taxon>
        <taxon>Intramacronucleata</taxon>
        <taxon>Oligohymenophorea</taxon>
        <taxon>Hymenostomatida</taxon>
        <taxon>Ophryoglenina</taxon>
        <taxon>Ichthyophthirius</taxon>
    </lineage>
</organism>
<dbReference type="Gene3D" id="1.10.472.10">
    <property type="entry name" value="Cyclin-like"/>
    <property type="match status" value="2"/>
</dbReference>
<evidence type="ECO:0000313" key="4">
    <source>
        <dbReference type="EMBL" id="EGR28414.1"/>
    </source>
</evidence>
<dbReference type="GeneID" id="14904501"/>
<feature type="domain" description="Cyclin-like" evidence="3">
    <location>
        <begin position="87"/>
        <end position="170"/>
    </location>
</feature>
<dbReference type="SMART" id="SM00385">
    <property type="entry name" value="CYCLIN"/>
    <property type="match status" value="2"/>
</dbReference>
<dbReference type="EC" id="3.1.1.3" evidence="4"/>
<feature type="domain" description="Cyclin-like" evidence="3">
    <location>
        <begin position="208"/>
        <end position="309"/>
    </location>
</feature>
<keyword evidence="4" id="KW-0378">Hydrolase</keyword>
<dbReference type="OrthoDB" id="10264655at2759"/>
<dbReference type="InterPro" id="IPR013763">
    <property type="entry name" value="Cyclin-like_dom"/>
</dbReference>
<evidence type="ECO:0000256" key="1">
    <source>
        <dbReference type="RuleBase" id="RU000383"/>
    </source>
</evidence>
<dbReference type="GO" id="GO:0004806">
    <property type="term" value="F:triacylglycerol lipase activity"/>
    <property type="evidence" value="ECO:0007669"/>
    <property type="project" value="UniProtKB-EC"/>
</dbReference>
<feature type="compositionally biased region" description="Basic residues" evidence="2">
    <location>
        <begin position="457"/>
        <end position="485"/>
    </location>
</feature>
<dbReference type="Pfam" id="PF00134">
    <property type="entry name" value="Cyclin_N"/>
    <property type="match status" value="1"/>
</dbReference>
<feature type="compositionally biased region" description="Basic and acidic residues" evidence="2">
    <location>
        <begin position="486"/>
        <end position="497"/>
    </location>
</feature>
<dbReference type="FunCoup" id="G0R289">
    <property type="interactions" value="221"/>
</dbReference>
<name>G0R289_ICHMU</name>
<evidence type="ECO:0000313" key="5">
    <source>
        <dbReference type="Proteomes" id="UP000008983"/>
    </source>
</evidence>
<comment type="similarity">
    <text evidence="1">Belongs to the cyclin family.</text>
</comment>
<dbReference type="RefSeq" id="XP_004029650.1">
    <property type="nucleotide sequence ID" value="XM_004029602.1"/>
</dbReference>
<gene>
    <name evidence="4" type="ORF">IMG5_176000</name>
</gene>
<keyword evidence="1" id="KW-0195">Cyclin</keyword>
<dbReference type="InParanoid" id="G0R289"/>
<dbReference type="GO" id="GO:0006357">
    <property type="term" value="P:regulation of transcription by RNA polymerase II"/>
    <property type="evidence" value="ECO:0007669"/>
    <property type="project" value="InterPro"/>
</dbReference>
<evidence type="ECO:0000256" key="2">
    <source>
        <dbReference type="SAM" id="MobiDB-lite"/>
    </source>
</evidence>
<protein>
    <submittedName>
        <fullName evidence="4">N-terminal domain protein</fullName>
        <ecNumber evidence="4">3.1.1.3</ecNumber>
    </submittedName>
</protein>
<proteinExistence type="inferred from homology"/>
<dbReference type="Proteomes" id="UP000008983">
    <property type="component" value="Unassembled WGS sequence"/>
</dbReference>
<dbReference type="OMA" id="TAYYMAT"/>